<dbReference type="CDD" id="cd02987">
    <property type="entry name" value="Phd_like_Phd"/>
    <property type="match status" value="1"/>
</dbReference>
<dbReference type="InterPro" id="IPR001200">
    <property type="entry name" value="Phosducin"/>
</dbReference>
<dbReference type="PRINTS" id="PR00677">
    <property type="entry name" value="PHOSDUCIN"/>
</dbReference>
<evidence type="ECO:0000313" key="6">
    <source>
        <dbReference type="EMBL" id="CAG5867793.1"/>
    </source>
</evidence>
<sequence length="311" mass="34821">MTTLDDKLLGEKLQYYYSSSEDEGSEDEDGEPKTIREAGVGEPEVEFSADGSSVNTGRNGWMTEWVEGKYKQLEVEQKQEQKQEMEKLIKKLSMTCRSDLDLQKDQDKQRELQDKIKGKMTMQEYSMLQEQEDDEDFLRRYRSQRMEEMRRQLAGGGGGGGRRFQRVFELRGGQDFLEALDGEAAGTLVMVHIYEPEAAGCEAMRGSLLCLAREYPLVKFCSVRSAAISTSALFRASALPALLVYKAGELIGNFVRLTDQLGEDFFAVDLEALLQEYGLLPDKPPATRNGAIVQGANAVASDDDDSDLDID</sequence>
<dbReference type="InterPro" id="IPR051499">
    <property type="entry name" value="Phosducin-like_reg"/>
</dbReference>
<feature type="region of interest" description="Disordered" evidence="4">
    <location>
        <begin position="17"/>
        <end position="56"/>
    </location>
</feature>
<evidence type="ECO:0000256" key="3">
    <source>
        <dbReference type="ARBA" id="ARBA00023305"/>
    </source>
</evidence>
<keyword evidence="3" id="KW-0716">Sensory transduction</keyword>
<dbReference type="PANTHER" id="PTHR46052:SF4">
    <property type="entry name" value="PHOSDUCIN-LIKE PROTEIN"/>
    <property type="match status" value="1"/>
</dbReference>
<dbReference type="Pfam" id="PF02114">
    <property type="entry name" value="Phosducin"/>
    <property type="match status" value="1"/>
</dbReference>
<keyword evidence="7" id="KW-1185">Reference proteome</keyword>
<dbReference type="Gene3D" id="1.10.168.10">
    <property type="entry name" value="Phosducin, domain 2"/>
    <property type="match status" value="1"/>
</dbReference>
<evidence type="ECO:0000259" key="5">
    <source>
        <dbReference type="Pfam" id="PF02114"/>
    </source>
</evidence>
<dbReference type="InterPro" id="IPR036249">
    <property type="entry name" value="Thioredoxin-like_sf"/>
</dbReference>
<dbReference type="GO" id="GO:0005737">
    <property type="term" value="C:cytoplasm"/>
    <property type="evidence" value="ECO:0007669"/>
    <property type="project" value="TreeGrafter"/>
</dbReference>
<evidence type="ECO:0000256" key="2">
    <source>
        <dbReference type="ARBA" id="ARBA00022553"/>
    </source>
</evidence>
<evidence type="ECO:0000256" key="4">
    <source>
        <dbReference type="SAM" id="MobiDB-lite"/>
    </source>
</evidence>
<accession>A0A8S4AGQ7</accession>
<dbReference type="InterPro" id="IPR023196">
    <property type="entry name" value="Phosducin_N_dom_sf"/>
</dbReference>
<gene>
    <name evidence="6" type="ORF">MMEN_LOCUS4568</name>
</gene>
<comment type="caution">
    <text evidence="6">The sequence shown here is derived from an EMBL/GenBank/DDBJ whole genome shotgun (WGS) entry which is preliminary data.</text>
</comment>
<reference evidence="6" key="1">
    <citation type="submission" date="2021-05" db="EMBL/GenBank/DDBJ databases">
        <authorList>
            <person name="Tigano A."/>
        </authorList>
    </citation>
    <scope>NUCLEOTIDE SEQUENCE</scope>
</reference>
<dbReference type="AlphaFoldDB" id="A0A8S4AGQ7"/>
<feature type="compositionally biased region" description="Acidic residues" evidence="4">
    <location>
        <begin position="20"/>
        <end position="30"/>
    </location>
</feature>
<dbReference type="PANTHER" id="PTHR46052">
    <property type="entry name" value="PHOSDUCIN-LIKE PROTEIN"/>
    <property type="match status" value="1"/>
</dbReference>
<keyword evidence="2" id="KW-0597">Phosphoprotein</keyword>
<dbReference type="OrthoDB" id="70588at2759"/>
<evidence type="ECO:0000313" key="7">
    <source>
        <dbReference type="Proteomes" id="UP000677803"/>
    </source>
</evidence>
<keyword evidence="3" id="KW-0844">Vision</keyword>
<protein>
    <submittedName>
        <fullName evidence="6">(Atlantic silverside) hypothetical protein</fullName>
    </submittedName>
</protein>
<organism evidence="6 7">
    <name type="scientific">Menidia menidia</name>
    <name type="common">Atlantic silverside</name>
    <dbReference type="NCBI Taxonomy" id="238744"/>
    <lineage>
        <taxon>Eukaryota</taxon>
        <taxon>Metazoa</taxon>
        <taxon>Chordata</taxon>
        <taxon>Craniata</taxon>
        <taxon>Vertebrata</taxon>
        <taxon>Euteleostomi</taxon>
        <taxon>Actinopterygii</taxon>
        <taxon>Neopterygii</taxon>
        <taxon>Teleostei</taxon>
        <taxon>Neoteleostei</taxon>
        <taxon>Acanthomorphata</taxon>
        <taxon>Ovalentaria</taxon>
        <taxon>Atherinomorphae</taxon>
        <taxon>Atheriniformes</taxon>
        <taxon>Atherinopsidae</taxon>
        <taxon>Menidiinae</taxon>
        <taxon>Menidia</taxon>
    </lineage>
</organism>
<feature type="domain" description="Phosducin" evidence="5">
    <location>
        <begin position="43"/>
        <end position="286"/>
    </location>
</feature>
<comment type="similarity">
    <text evidence="1">Belongs to the phosducin family.</text>
</comment>
<dbReference type="InterPro" id="IPR024253">
    <property type="entry name" value="Phosducin_thioredoxin-like_dom"/>
</dbReference>
<proteinExistence type="inferred from homology"/>
<name>A0A8S4AGQ7_9TELE</name>
<dbReference type="EMBL" id="CAJRST010003335">
    <property type="protein sequence ID" value="CAG5867793.1"/>
    <property type="molecule type" value="Genomic_DNA"/>
</dbReference>
<dbReference type="SUPFAM" id="SSF52833">
    <property type="entry name" value="Thioredoxin-like"/>
    <property type="match status" value="1"/>
</dbReference>
<dbReference type="GO" id="GO:1902605">
    <property type="term" value="P:heterotrimeric G-protein complex assembly"/>
    <property type="evidence" value="ECO:0007669"/>
    <property type="project" value="TreeGrafter"/>
</dbReference>
<evidence type="ECO:0000256" key="1">
    <source>
        <dbReference type="ARBA" id="ARBA00009686"/>
    </source>
</evidence>
<dbReference type="Gene3D" id="3.40.30.10">
    <property type="entry name" value="Glutaredoxin"/>
    <property type="match status" value="1"/>
</dbReference>
<dbReference type="GO" id="GO:0007601">
    <property type="term" value="P:visual perception"/>
    <property type="evidence" value="ECO:0007669"/>
    <property type="project" value="UniProtKB-KW"/>
</dbReference>
<dbReference type="Proteomes" id="UP000677803">
    <property type="component" value="Unassembled WGS sequence"/>
</dbReference>
<dbReference type="GO" id="GO:0008277">
    <property type="term" value="P:regulation of G protein-coupled receptor signaling pathway"/>
    <property type="evidence" value="ECO:0007669"/>
    <property type="project" value="InterPro"/>
</dbReference>